<dbReference type="InterPro" id="IPR000192">
    <property type="entry name" value="Aminotrans_V_dom"/>
</dbReference>
<feature type="binding site" evidence="10">
    <location>
        <begin position="78"/>
        <end position="79"/>
    </location>
    <ligand>
        <name>pyridoxal 5'-phosphate</name>
        <dbReference type="ChEBI" id="CHEBI:597326"/>
    </ligand>
</feature>
<feature type="binding site" evidence="10">
    <location>
        <position position="186"/>
    </location>
    <ligand>
        <name>pyridoxal 5'-phosphate</name>
        <dbReference type="ChEBI" id="CHEBI:597326"/>
    </ligand>
</feature>
<feature type="active site" description="Cysteine persulfide intermediate" evidence="10">
    <location>
        <position position="331"/>
    </location>
</feature>
<comment type="similarity">
    <text evidence="2 10">Belongs to the class-V pyridoxal-phosphate-dependent aminotransferase family. NifS/IscS subfamily.</text>
</comment>
<proteinExistence type="inferred from homology"/>
<evidence type="ECO:0000256" key="7">
    <source>
        <dbReference type="ARBA" id="ARBA00023004"/>
    </source>
</evidence>
<dbReference type="InterPro" id="IPR015424">
    <property type="entry name" value="PyrdxlP-dep_Trfase"/>
</dbReference>
<evidence type="ECO:0000256" key="6">
    <source>
        <dbReference type="ARBA" id="ARBA00022898"/>
    </source>
</evidence>
<dbReference type="PROSITE" id="PS00595">
    <property type="entry name" value="AA_TRANSFER_CLASS_5"/>
    <property type="match status" value="1"/>
</dbReference>
<evidence type="ECO:0000259" key="12">
    <source>
        <dbReference type="Pfam" id="PF00266"/>
    </source>
</evidence>
<comment type="cofactor">
    <cofactor evidence="1 10 11">
        <name>pyridoxal 5'-phosphate</name>
        <dbReference type="ChEBI" id="CHEBI:597326"/>
    </cofactor>
</comment>
<keyword evidence="10" id="KW-0963">Cytoplasm</keyword>
<gene>
    <name evidence="10" type="primary">iscS</name>
    <name evidence="13" type="ORF">GCM10009114_21250</name>
</gene>
<comment type="subcellular location">
    <subcellularLocation>
        <location evidence="10">Cytoplasm</location>
    </subcellularLocation>
</comment>
<evidence type="ECO:0000256" key="5">
    <source>
        <dbReference type="ARBA" id="ARBA00022723"/>
    </source>
</evidence>
<evidence type="ECO:0000256" key="3">
    <source>
        <dbReference type="ARBA" id="ARBA00022679"/>
    </source>
</evidence>
<feature type="binding site" evidence="10">
    <location>
        <begin position="206"/>
        <end position="208"/>
    </location>
    <ligand>
        <name>pyridoxal 5'-phosphate</name>
        <dbReference type="ChEBI" id="CHEBI:597326"/>
    </ligand>
</feature>
<keyword evidence="7 10" id="KW-0408">Iron</keyword>
<evidence type="ECO:0000256" key="1">
    <source>
        <dbReference type="ARBA" id="ARBA00001933"/>
    </source>
</evidence>
<organism evidence="13 14">
    <name type="scientific">Aliiglaciecola litoralis</name>
    <dbReference type="NCBI Taxonomy" id="582857"/>
    <lineage>
        <taxon>Bacteria</taxon>
        <taxon>Pseudomonadati</taxon>
        <taxon>Pseudomonadota</taxon>
        <taxon>Gammaproteobacteria</taxon>
        <taxon>Alteromonadales</taxon>
        <taxon>Alteromonadaceae</taxon>
        <taxon>Aliiglaciecola</taxon>
    </lineage>
</organism>
<evidence type="ECO:0000256" key="4">
    <source>
        <dbReference type="ARBA" id="ARBA00022714"/>
    </source>
</evidence>
<dbReference type="Proteomes" id="UP001500359">
    <property type="component" value="Unassembled WGS sequence"/>
</dbReference>
<dbReference type="PIRSF" id="PIRSF005572">
    <property type="entry name" value="NifS"/>
    <property type="match status" value="1"/>
</dbReference>
<evidence type="ECO:0000313" key="14">
    <source>
        <dbReference type="Proteomes" id="UP001500359"/>
    </source>
</evidence>
<dbReference type="Gene3D" id="3.90.1150.10">
    <property type="entry name" value="Aspartate Aminotransferase, domain 1"/>
    <property type="match status" value="1"/>
</dbReference>
<dbReference type="Gene3D" id="3.40.640.10">
    <property type="entry name" value="Type I PLP-dependent aspartate aminotransferase-like (Major domain)"/>
    <property type="match status" value="1"/>
</dbReference>
<dbReference type="InterPro" id="IPR015422">
    <property type="entry name" value="PyrdxlP-dep_Trfase_small"/>
</dbReference>
<dbReference type="NCBIfam" id="NF010611">
    <property type="entry name" value="PRK14012.1"/>
    <property type="match status" value="1"/>
</dbReference>
<dbReference type="EC" id="2.8.1.7" evidence="10"/>
<dbReference type="PANTHER" id="PTHR11601">
    <property type="entry name" value="CYSTEINE DESULFURYLASE FAMILY MEMBER"/>
    <property type="match status" value="1"/>
</dbReference>
<dbReference type="HAMAP" id="MF_00331">
    <property type="entry name" value="Cys_desulf_IscS"/>
    <property type="match status" value="1"/>
</dbReference>
<evidence type="ECO:0000256" key="2">
    <source>
        <dbReference type="ARBA" id="ARBA00006490"/>
    </source>
</evidence>
<dbReference type="InterPro" id="IPR015421">
    <property type="entry name" value="PyrdxlP-dep_Trfase_major"/>
</dbReference>
<keyword evidence="14" id="KW-1185">Reference proteome</keyword>
<comment type="caution">
    <text evidence="13">The sequence shown here is derived from an EMBL/GenBank/DDBJ whole genome shotgun (WGS) entry which is preliminary data.</text>
</comment>
<feature type="binding site" evidence="10">
    <location>
        <position position="158"/>
    </location>
    <ligand>
        <name>pyridoxal 5'-phosphate</name>
        <dbReference type="ChEBI" id="CHEBI:597326"/>
    </ligand>
</feature>
<sequence length="407" mass="45548">MSKVNLPIYLDYSSTTPVDPRVAEKMMECLSLEGNFGNPASRSHKFGWMAEEAVDIARNQIADLINADPREIVLTSGATESDNLAIKGVAHFYHKKGKHIITLKTEHKAVLDTCRQLEREGFEVTYMDPLPNGLLDIEEFKKTIRPDTILASIMHVNNEIGVIQDIETIGEICREAKVLFHVDAAQSTGKVEIDLQNLKVDLMSFSAHKTYGPKGIGALYVRRKPRVRLEAQMHGGGHERGMRSGTLATHQIVGMGEAFRLAKVEMVEENARIKRLRDRLWNGLKDIEEVYLNGDFEQRVAANLNVSFAYVEGESLIMALKDMAVSSGSACTSASLEPSYVLRALGLTDELAHSSIRFSIGRFTTEEDIDHVISVVQNAITKLREMSPLWDMFKEGIDLTKVEWVHH</sequence>
<feature type="domain" description="Aminotransferase class V" evidence="12">
    <location>
        <begin position="8"/>
        <end position="371"/>
    </location>
</feature>
<dbReference type="InterPro" id="IPR020578">
    <property type="entry name" value="Aminotrans_V_PyrdxlP_BS"/>
</dbReference>
<feature type="binding site" description="via persulfide group" evidence="10">
    <location>
        <position position="331"/>
    </location>
    <ligand>
        <name>[2Fe-2S] cluster</name>
        <dbReference type="ChEBI" id="CHEBI:190135"/>
        <note>ligand shared with IscU</note>
    </ligand>
</feature>
<dbReference type="InterPro" id="IPR016454">
    <property type="entry name" value="Cysteine_dSase"/>
</dbReference>
<comment type="function">
    <text evidence="10">Master enzyme that delivers sulfur to a number of partners involved in Fe-S cluster assembly, tRNA modification or cofactor biosynthesis. Catalyzes the removal of elemental sulfur atoms from cysteine to produce alanine. Functions as a sulfur delivery protein for Fe-S cluster synthesis onto IscU, an Fe-S scaffold assembly protein, as well as other S acceptor proteins.</text>
</comment>
<feature type="modified residue" description="N6-(pyridoxal phosphate)lysine" evidence="10">
    <location>
        <position position="209"/>
    </location>
</feature>
<evidence type="ECO:0000313" key="13">
    <source>
        <dbReference type="EMBL" id="GAA0857042.1"/>
    </source>
</evidence>
<name>A0ABN1LK83_9ALTE</name>
<comment type="pathway">
    <text evidence="10">Cofactor biosynthesis; iron-sulfur cluster biosynthesis.</text>
</comment>
<reference evidence="13 14" key="1">
    <citation type="journal article" date="2019" name="Int. J. Syst. Evol. Microbiol.">
        <title>The Global Catalogue of Microorganisms (GCM) 10K type strain sequencing project: providing services to taxonomists for standard genome sequencing and annotation.</title>
        <authorList>
            <consortium name="The Broad Institute Genomics Platform"/>
            <consortium name="The Broad Institute Genome Sequencing Center for Infectious Disease"/>
            <person name="Wu L."/>
            <person name="Ma J."/>
        </authorList>
    </citation>
    <scope>NUCLEOTIDE SEQUENCE [LARGE SCALE GENOMIC DNA]</scope>
    <source>
        <strain evidence="13 14">JCM 15896</strain>
    </source>
</reference>
<comment type="subunit">
    <text evidence="10">Homodimer. Forms a heterotetramer with IscU, interacts with other sulfur acceptors.</text>
</comment>
<keyword evidence="3 10" id="KW-0808">Transferase</keyword>
<dbReference type="EMBL" id="BAAAFD010000005">
    <property type="protein sequence ID" value="GAA0857042.1"/>
    <property type="molecule type" value="Genomic_DNA"/>
</dbReference>
<dbReference type="NCBIfam" id="TIGR02006">
    <property type="entry name" value="IscS"/>
    <property type="match status" value="1"/>
</dbReference>
<keyword evidence="5 10" id="KW-0479">Metal-binding</keyword>
<comment type="catalytic activity">
    <reaction evidence="9 10">
        <text>(sulfur carrier)-H + L-cysteine = (sulfur carrier)-SH + L-alanine</text>
        <dbReference type="Rhea" id="RHEA:43892"/>
        <dbReference type="Rhea" id="RHEA-COMP:14737"/>
        <dbReference type="Rhea" id="RHEA-COMP:14739"/>
        <dbReference type="ChEBI" id="CHEBI:29917"/>
        <dbReference type="ChEBI" id="CHEBI:35235"/>
        <dbReference type="ChEBI" id="CHEBI:57972"/>
        <dbReference type="ChEBI" id="CHEBI:64428"/>
        <dbReference type="EC" id="2.8.1.7"/>
    </reaction>
</comment>
<dbReference type="InterPro" id="IPR010240">
    <property type="entry name" value="Cys_deSase_IscS"/>
</dbReference>
<keyword evidence="6 10" id="KW-0663">Pyridoxal phosphate</keyword>
<evidence type="ECO:0000256" key="11">
    <source>
        <dbReference type="RuleBase" id="RU004504"/>
    </source>
</evidence>
<keyword evidence="4 10" id="KW-0001">2Fe-2S</keyword>
<keyword evidence="8 10" id="KW-0411">Iron-sulfur</keyword>
<dbReference type="SUPFAM" id="SSF53383">
    <property type="entry name" value="PLP-dependent transferases"/>
    <property type="match status" value="1"/>
</dbReference>
<dbReference type="Pfam" id="PF00266">
    <property type="entry name" value="Aminotran_5"/>
    <property type="match status" value="1"/>
</dbReference>
<dbReference type="RefSeq" id="WP_343859717.1">
    <property type="nucleotide sequence ID" value="NZ_BAAAFD010000005.1"/>
</dbReference>
<protein>
    <recommendedName>
        <fullName evidence="10">Cysteine desulfurase IscS</fullName>
        <ecNumber evidence="10">2.8.1.7</ecNumber>
    </recommendedName>
</protein>
<feature type="binding site" evidence="10">
    <location>
        <position position="246"/>
    </location>
    <ligand>
        <name>pyridoxal 5'-phosphate</name>
        <dbReference type="ChEBI" id="CHEBI:597326"/>
    </ligand>
</feature>
<accession>A0ABN1LK83</accession>
<dbReference type="PANTHER" id="PTHR11601:SF34">
    <property type="entry name" value="CYSTEINE DESULFURASE"/>
    <property type="match status" value="1"/>
</dbReference>
<evidence type="ECO:0000256" key="10">
    <source>
        <dbReference type="HAMAP-Rule" id="MF_00331"/>
    </source>
</evidence>
<evidence type="ECO:0000256" key="9">
    <source>
        <dbReference type="ARBA" id="ARBA00050776"/>
    </source>
</evidence>
<evidence type="ECO:0000256" key="8">
    <source>
        <dbReference type="ARBA" id="ARBA00023014"/>
    </source>
</evidence>